<dbReference type="Pfam" id="PF00400">
    <property type="entry name" value="WD40"/>
    <property type="match status" value="2"/>
</dbReference>
<feature type="repeat" description="WD" evidence="4">
    <location>
        <begin position="102"/>
        <end position="134"/>
    </location>
</feature>
<feature type="repeat" description="WD" evidence="4">
    <location>
        <begin position="184"/>
        <end position="225"/>
    </location>
</feature>
<name>A0ABR2JDW5_9EUKA</name>
<dbReference type="Pfam" id="PF23387">
    <property type="entry name" value="TPR_IFT80_172"/>
    <property type="match status" value="1"/>
</dbReference>
<dbReference type="SUPFAM" id="SSF50978">
    <property type="entry name" value="WD40 repeat-like"/>
    <property type="match status" value="2"/>
</dbReference>
<evidence type="ECO:0000256" key="2">
    <source>
        <dbReference type="ARBA" id="ARBA00023069"/>
    </source>
</evidence>
<evidence type="ECO:0000256" key="3">
    <source>
        <dbReference type="ARBA" id="ARBA00023273"/>
    </source>
</evidence>
<feature type="domain" description="IFT80 second beta-propeller" evidence="5">
    <location>
        <begin position="298"/>
        <end position="585"/>
    </location>
</feature>
<dbReference type="InterPro" id="IPR056157">
    <property type="entry name" value="TPR_IFT80_172_dom"/>
</dbReference>
<evidence type="ECO:0000313" key="8">
    <source>
        <dbReference type="Proteomes" id="UP001470230"/>
    </source>
</evidence>
<feature type="domain" description="IFT80/172/WDR35 TPR" evidence="6">
    <location>
        <begin position="614"/>
        <end position="755"/>
    </location>
</feature>
<dbReference type="EMBL" id="JAPFFF010000012">
    <property type="protein sequence ID" value="KAK8875528.1"/>
    <property type="molecule type" value="Genomic_DNA"/>
</dbReference>
<dbReference type="InterPro" id="IPR036322">
    <property type="entry name" value="WD40_repeat_dom_sf"/>
</dbReference>
<dbReference type="Pfam" id="PF23335">
    <property type="entry name" value="Beta-prop_IFT80_2nd"/>
    <property type="match status" value="1"/>
</dbReference>
<keyword evidence="8" id="KW-1185">Reference proteome</keyword>
<protein>
    <submittedName>
        <fullName evidence="7">Intraflagellar transport protein 80</fullName>
    </submittedName>
</protein>
<dbReference type="InterPro" id="IPR056456">
    <property type="entry name" value="Beta-prop_IFT80_2nd"/>
</dbReference>
<evidence type="ECO:0000259" key="6">
    <source>
        <dbReference type="Pfam" id="PF23387"/>
    </source>
</evidence>
<sequence>MKIKSLSKTEASKLPGVEGMVTSICLDDKNFYTAVDGGAIRKYPINGDDITNNDDDVFVLKQSHISCIDSTRDTSVQNTFIIGCSDGNLHLCSTNWRVEKTITAHKGGVTCMKINPDGTSIATGGEDGIVKIWSRNGINRSNLASCGSVITTLNWDCTGKYIMFTHGGMVTVRSASFKQDQTQFRAHRRLITCSDWDPATNEIITGSEDRFARIFDTDGRTLAESKQFEFTVSSVCFISSLKLCLIGTSNQLYLTDNRLRPLGSIQIPAGSAMIASNNLPRALVAGNGTCNLVTVVGKKIVYRDCEIIAENPKQITVYDLKNGVSETLQFQDSLINFYLNFSNLIATTLQKIYIYKCGQWGTPVLVDIKEPPRAIVQSQTMFALISLSGVQIIGYDGRTISRINDTRVKWDLLSSDMVAVSPAVFAAINPDGRKHIFAFSTSTGQMITADPLSHPSDIRCIRTNQATTQTKARFGFVNANGDLTVCRFVASNPRLPPSIETEKLANFVDDFQWHTNHDIILARNGDKLTVYSCPSAAFFTPELMPMLKNELRMLFDAAEIISFDGIHIFIKAKDGAICASSISPFLVMIYEAVELHRNWKVVLQICRSMNDQNLWAVCAACAVQAGDVDAAQEAYAALSLVDRVMFLGKIKKMKSPAERNAMIAVLQGRATEAEEILIQGGCVFRAVKMNISMHRWDRALAIAKRTNKFVEVVAAYRTKYIKDMAIEETDEEFIKIGPVDMDSVKEIVKKEEEAELGE</sequence>
<organism evidence="7 8">
    <name type="scientific">Tritrichomonas musculus</name>
    <dbReference type="NCBI Taxonomy" id="1915356"/>
    <lineage>
        <taxon>Eukaryota</taxon>
        <taxon>Metamonada</taxon>
        <taxon>Parabasalia</taxon>
        <taxon>Tritrichomonadida</taxon>
        <taxon>Tritrichomonadidae</taxon>
        <taxon>Tritrichomonas</taxon>
    </lineage>
</organism>
<reference evidence="7 8" key="1">
    <citation type="submission" date="2024-04" db="EMBL/GenBank/DDBJ databases">
        <title>Tritrichomonas musculus Genome.</title>
        <authorList>
            <person name="Alves-Ferreira E."/>
            <person name="Grigg M."/>
            <person name="Lorenzi H."/>
            <person name="Galac M."/>
        </authorList>
    </citation>
    <scope>NUCLEOTIDE SEQUENCE [LARGE SCALE GENOMIC DNA]</scope>
    <source>
        <strain evidence="7 8">EAF2021</strain>
    </source>
</reference>
<proteinExistence type="predicted"/>
<evidence type="ECO:0000256" key="1">
    <source>
        <dbReference type="ARBA" id="ARBA00004138"/>
    </source>
</evidence>
<keyword evidence="2" id="KW-0969">Cilium</keyword>
<dbReference type="Gene3D" id="2.130.10.10">
    <property type="entry name" value="YVTN repeat-like/Quinoprotein amine dehydrogenase"/>
    <property type="match status" value="1"/>
</dbReference>
<dbReference type="Gene3D" id="1.25.40.470">
    <property type="match status" value="1"/>
</dbReference>
<dbReference type="Proteomes" id="UP001470230">
    <property type="component" value="Unassembled WGS sequence"/>
</dbReference>
<comment type="caution">
    <text evidence="7">The sequence shown here is derived from an EMBL/GenBank/DDBJ whole genome shotgun (WGS) entry which is preliminary data.</text>
</comment>
<keyword evidence="4" id="KW-0853">WD repeat</keyword>
<dbReference type="InterPro" id="IPR015943">
    <property type="entry name" value="WD40/YVTN_repeat-like_dom_sf"/>
</dbReference>
<accession>A0ABR2JDW5</accession>
<dbReference type="SMART" id="SM00320">
    <property type="entry name" value="WD40"/>
    <property type="match status" value="3"/>
</dbReference>
<evidence type="ECO:0000259" key="5">
    <source>
        <dbReference type="Pfam" id="PF23335"/>
    </source>
</evidence>
<comment type="subcellular location">
    <subcellularLocation>
        <location evidence="1">Cell projection</location>
        <location evidence="1">Cilium</location>
    </subcellularLocation>
</comment>
<gene>
    <name evidence="7" type="ORF">M9Y10_005695</name>
</gene>
<dbReference type="InterPro" id="IPR001680">
    <property type="entry name" value="WD40_rpt"/>
</dbReference>
<keyword evidence="3" id="KW-0966">Cell projection</keyword>
<dbReference type="PROSITE" id="PS50294">
    <property type="entry name" value="WD_REPEATS_REGION"/>
    <property type="match status" value="1"/>
</dbReference>
<dbReference type="PANTHER" id="PTHR24098">
    <property type="entry name" value="OUTER SEGMENT 5"/>
    <property type="match status" value="1"/>
</dbReference>
<evidence type="ECO:0000256" key="4">
    <source>
        <dbReference type="PROSITE-ProRule" id="PRU00221"/>
    </source>
</evidence>
<dbReference type="PANTHER" id="PTHR24098:SF0">
    <property type="entry name" value="OUTER SEGMENT 5"/>
    <property type="match status" value="1"/>
</dbReference>
<dbReference type="PROSITE" id="PS50082">
    <property type="entry name" value="WD_REPEATS_2"/>
    <property type="match status" value="2"/>
</dbReference>
<evidence type="ECO:0000313" key="7">
    <source>
        <dbReference type="EMBL" id="KAK8875528.1"/>
    </source>
</evidence>